<name>A0A2A2LWK7_9BILA</name>
<feature type="region of interest" description="Disordered" evidence="1">
    <location>
        <begin position="158"/>
        <end position="177"/>
    </location>
</feature>
<keyword evidence="3" id="KW-1185">Reference proteome</keyword>
<dbReference type="EMBL" id="LIAE01006370">
    <property type="protein sequence ID" value="PAV90538.1"/>
    <property type="molecule type" value="Genomic_DNA"/>
</dbReference>
<dbReference type="Proteomes" id="UP000218231">
    <property type="component" value="Unassembled WGS sequence"/>
</dbReference>
<sequence>MLQLSKRQNLTICVGLKEEVVKSCLPLQVFLVQIVTFLNYYKISCISQINRISRISGWNWNSKKPDSNSMAIIESRKSTNFFGIFTRRQTQPFSAFNTNIQRTKLPVKGNRYAKQWRVIEKWLVANERAQRGRQKVKLRSEKEINIWAFILDESGSLGEEIPEDGDSYRDGEYRPTC</sequence>
<accession>A0A2A2LWK7</accession>
<proteinExistence type="predicted"/>
<evidence type="ECO:0000256" key="1">
    <source>
        <dbReference type="SAM" id="MobiDB-lite"/>
    </source>
</evidence>
<dbReference type="AlphaFoldDB" id="A0A2A2LWK7"/>
<gene>
    <name evidence="2" type="ORF">WR25_26790</name>
</gene>
<evidence type="ECO:0000313" key="2">
    <source>
        <dbReference type="EMBL" id="PAV90538.1"/>
    </source>
</evidence>
<feature type="compositionally biased region" description="Basic and acidic residues" evidence="1">
    <location>
        <begin position="166"/>
        <end position="177"/>
    </location>
</feature>
<protein>
    <submittedName>
        <fullName evidence="2">Uncharacterized protein</fullName>
    </submittedName>
</protein>
<reference evidence="2 3" key="1">
    <citation type="journal article" date="2017" name="Curr. Biol.">
        <title>Genome architecture and evolution of a unichromosomal asexual nematode.</title>
        <authorList>
            <person name="Fradin H."/>
            <person name="Zegar C."/>
            <person name="Gutwein M."/>
            <person name="Lucas J."/>
            <person name="Kovtun M."/>
            <person name="Corcoran D."/>
            <person name="Baugh L.R."/>
            <person name="Kiontke K."/>
            <person name="Gunsalus K."/>
            <person name="Fitch D.H."/>
            <person name="Piano F."/>
        </authorList>
    </citation>
    <scope>NUCLEOTIDE SEQUENCE [LARGE SCALE GENOMIC DNA]</scope>
    <source>
        <strain evidence="2">PF1309</strain>
    </source>
</reference>
<comment type="caution">
    <text evidence="2">The sequence shown here is derived from an EMBL/GenBank/DDBJ whole genome shotgun (WGS) entry which is preliminary data.</text>
</comment>
<organism evidence="2 3">
    <name type="scientific">Diploscapter pachys</name>
    <dbReference type="NCBI Taxonomy" id="2018661"/>
    <lineage>
        <taxon>Eukaryota</taxon>
        <taxon>Metazoa</taxon>
        <taxon>Ecdysozoa</taxon>
        <taxon>Nematoda</taxon>
        <taxon>Chromadorea</taxon>
        <taxon>Rhabditida</taxon>
        <taxon>Rhabditina</taxon>
        <taxon>Rhabditomorpha</taxon>
        <taxon>Rhabditoidea</taxon>
        <taxon>Rhabditidae</taxon>
        <taxon>Diploscapter</taxon>
    </lineage>
</organism>
<evidence type="ECO:0000313" key="3">
    <source>
        <dbReference type="Proteomes" id="UP000218231"/>
    </source>
</evidence>